<sequence length="548" mass="61165">MTATPTSRRRPALSSAPARSTAPALRRFLTPTVLGWLVPALIAAVGGMMRFFRLGHPNTLIFDETYYVKEGWALTQFGHEREWPEEPNASFEAGDPWVVLDSGDFVVHPPLGKWLIGWGIELFGQDDSFSWRFAAALIGTLSIFVVGVIAWRMFGSVWLGAIASLLLAVDGEHLVHSRTSLLDIFLMFFVLVAFGLLVEDRIRTRRRIDRALTAAGPGASPNALSRAMGARAAWFMPSSWGPSLGMRPYRLAAGLALGCAMGVKWSGLYALAVFGLLTVAWDWGHRRRMGVRHPWRAALLKDAFPAFMSMVPVAFVVYVATWAGWILTRGGYYRDWAEVNSGWWDFLPGWIPSLATYHQAAYDFHVGLSSEHTYMSNPWGWIVQWRPTSFYYQSAGPGEHGCTVEQCSAAITSVGNPVIWGLAPVAVLVLVFAWVMRRDWRAGALLATLVATWGPWFMYQERTIFTFYTIVMVPFTVLALTYALGLLWGRRTAATAAEAPTALRTRRLAVGLVLALAVLACAFFWPVWTGTYIPREAWELRMWNATWV</sequence>
<dbReference type="InterPro" id="IPR032421">
    <property type="entry name" value="PMT_4TMC"/>
</dbReference>
<evidence type="ECO:0000313" key="13">
    <source>
        <dbReference type="EMBL" id="SLM95138.1"/>
    </source>
</evidence>
<keyword evidence="7 10" id="KW-1133">Transmembrane helix</keyword>
<dbReference type="InterPro" id="IPR003342">
    <property type="entry name" value="ArnT-like_N"/>
</dbReference>
<dbReference type="Proteomes" id="UP000196581">
    <property type="component" value="Unassembled WGS sequence"/>
</dbReference>
<evidence type="ECO:0000256" key="2">
    <source>
        <dbReference type="ARBA" id="ARBA00004922"/>
    </source>
</evidence>
<comment type="function">
    <text evidence="10">Protein O-mannosyltransferase that catalyzes the transfer of a single mannose residue from a polyprenol phospho-mannosyl lipidic donor to the hydroxyl group of selected serine and threonine residues in acceptor proteins.</text>
</comment>
<reference evidence="14" key="1">
    <citation type="submission" date="2017-02" db="EMBL/GenBank/DDBJ databases">
        <authorList>
            <person name="Dridi B."/>
        </authorList>
    </citation>
    <scope>NUCLEOTIDE SEQUENCE [LARGE SCALE GENOMIC DNA]</scope>
    <source>
        <strain evidence="14">B Co 03.10</strain>
    </source>
</reference>
<evidence type="ECO:0000256" key="4">
    <source>
        <dbReference type="ARBA" id="ARBA00022676"/>
    </source>
</evidence>
<accession>A0A1X6X7G5</accession>
<evidence type="ECO:0000259" key="12">
    <source>
        <dbReference type="Pfam" id="PF16192"/>
    </source>
</evidence>
<dbReference type="Pfam" id="PF16192">
    <property type="entry name" value="PMT_4TMC"/>
    <property type="match status" value="1"/>
</dbReference>
<keyword evidence="14" id="KW-1185">Reference proteome</keyword>
<comment type="subcellular location">
    <subcellularLocation>
        <location evidence="10">Cell membrane</location>
    </subcellularLocation>
    <subcellularLocation>
        <location evidence="1">Endomembrane system</location>
        <topology evidence="1">Multi-pass membrane protein</topology>
    </subcellularLocation>
</comment>
<evidence type="ECO:0000256" key="8">
    <source>
        <dbReference type="ARBA" id="ARBA00023136"/>
    </source>
</evidence>
<evidence type="ECO:0000256" key="3">
    <source>
        <dbReference type="ARBA" id="ARBA00007222"/>
    </source>
</evidence>
<dbReference type="RefSeq" id="WP_087005397.1">
    <property type="nucleotide sequence ID" value="NZ_FWFF01000005.1"/>
</dbReference>
<feature type="transmembrane region" description="Helical" evidence="10">
    <location>
        <begin position="465"/>
        <end position="488"/>
    </location>
</feature>
<keyword evidence="8 10" id="KW-0472">Membrane</keyword>
<dbReference type="EC" id="2.4.1.-" evidence="10"/>
<keyword evidence="10" id="KW-1003">Cell membrane</keyword>
<organism evidence="13 14">
    <name type="scientific">Brevibacterium yomogidense</name>
    <dbReference type="NCBI Taxonomy" id="946573"/>
    <lineage>
        <taxon>Bacteria</taxon>
        <taxon>Bacillati</taxon>
        <taxon>Actinomycetota</taxon>
        <taxon>Actinomycetes</taxon>
        <taxon>Micrococcales</taxon>
        <taxon>Brevibacteriaceae</taxon>
        <taxon>Brevibacterium</taxon>
    </lineage>
</organism>
<dbReference type="GO" id="GO:0012505">
    <property type="term" value="C:endomembrane system"/>
    <property type="evidence" value="ECO:0007669"/>
    <property type="project" value="UniProtKB-SubCell"/>
</dbReference>
<evidence type="ECO:0000256" key="10">
    <source>
        <dbReference type="RuleBase" id="RU367007"/>
    </source>
</evidence>
<keyword evidence="4 10" id="KW-0328">Glycosyltransferase</keyword>
<evidence type="ECO:0000256" key="7">
    <source>
        <dbReference type="ARBA" id="ARBA00022989"/>
    </source>
</evidence>
<protein>
    <recommendedName>
        <fullName evidence="9 10">Polyprenol-phosphate-mannose--protein mannosyltransferase</fullName>
        <ecNumber evidence="10">2.4.1.-</ecNumber>
    </recommendedName>
</protein>
<keyword evidence="5 10" id="KW-0808">Transferase</keyword>
<feature type="transmembrane region" description="Helical" evidence="10">
    <location>
        <begin position="157"/>
        <end position="175"/>
    </location>
</feature>
<dbReference type="Pfam" id="PF02366">
    <property type="entry name" value="PMT"/>
    <property type="match status" value="1"/>
</dbReference>
<dbReference type="GO" id="GO:0004169">
    <property type="term" value="F:dolichyl-phosphate-mannose-protein mannosyltransferase activity"/>
    <property type="evidence" value="ECO:0007669"/>
    <property type="project" value="UniProtKB-UniRule"/>
</dbReference>
<evidence type="ECO:0000313" key="14">
    <source>
        <dbReference type="Proteomes" id="UP000196581"/>
    </source>
</evidence>
<dbReference type="InterPro" id="IPR027005">
    <property type="entry name" value="PMT-like"/>
</dbReference>
<evidence type="ECO:0000256" key="5">
    <source>
        <dbReference type="ARBA" id="ARBA00022679"/>
    </source>
</evidence>
<evidence type="ECO:0000256" key="9">
    <source>
        <dbReference type="ARBA" id="ARBA00093617"/>
    </source>
</evidence>
<evidence type="ECO:0000259" key="11">
    <source>
        <dbReference type="Pfam" id="PF02366"/>
    </source>
</evidence>
<keyword evidence="6 10" id="KW-0812">Transmembrane</keyword>
<evidence type="ECO:0000256" key="6">
    <source>
        <dbReference type="ARBA" id="ARBA00022692"/>
    </source>
</evidence>
<proteinExistence type="inferred from homology"/>
<evidence type="ECO:0000256" key="1">
    <source>
        <dbReference type="ARBA" id="ARBA00004127"/>
    </source>
</evidence>
<feature type="transmembrane region" description="Helical" evidence="10">
    <location>
        <begin position="181"/>
        <end position="199"/>
    </location>
</feature>
<gene>
    <name evidence="13" type="ORF">FM105_04540</name>
</gene>
<feature type="transmembrane region" description="Helical" evidence="10">
    <location>
        <begin position="418"/>
        <end position="435"/>
    </location>
</feature>
<feature type="transmembrane region" description="Helical" evidence="10">
    <location>
        <begin position="254"/>
        <end position="283"/>
    </location>
</feature>
<feature type="domain" description="ArnT-like N-terminal" evidence="11">
    <location>
        <begin position="125"/>
        <end position="201"/>
    </location>
</feature>
<dbReference type="PANTHER" id="PTHR10050">
    <property type="entry name" value="DOLICHYL-PHOSPHATE-MANNOSE--PROTEIN MANNOSYLTRANSFERASE"/>
    <property type="match status" value="1"/>
</dbReference>
<name>A0A1X6X7G5_9MICO</name>
<feature type="transmembrane region" description="Helical" evidence="10">
    <location>
        <begin position="508"/>
        <end position="528"/>
    </location>
</feature>
<dbReference type="PANTHER" id="PTHR10050:SF46">
    <property type="entry name" value="PROTEIN O-MANNOSYL-TRANSFERASE 2"/>
    <property type="match status" value="1"/>
</dbReference>
<dbReference type="EMBL" id="FWFF01000005">
    <property type="protein sequence ID" value="SLM95138.1"/>
    <property type="molecule type" value="Genomic_DNA"/>
</dbReference>
<comment type="similarity">
    <text evidence="3 10">Belongs to the glycosyltransferase 39 family.</text>
</comment>
<feature type="domain" description="Protein O-mannosyl-transferase C-terminal four TM" evidence="12">
    <location>
        <begin position="355"/>
        <end position="547"/>
    </location>
</feature>
<feature type="transmembrane region" description="Helical" evidence="10">
    <location>
        <begin position="129"/>
        <end position="150"/>
    </location>
</feature>
<feature type="transmembrane region" description="Helical" evidence="10">
    <location>
        <begin position="33"/>
        <end position="52"/>
    </location>
</feature>
<comment type="pathway">
    <text evidence="2 10">Protein modification; protein glycosylation.</text>
</comment>
<dbReference type="UniPathway" id="UPA00378"/>
<feature type="transmembrane region" description="Helical" evidence="10">
    <location>
        <begin position="304"/>
        <end position="327"/>
    </location>
</feature>
<dbReference type="AlphaFoldDB" id="A0A1X6X7G5"/>
<dbReference type="GO" id="GO:0005886">
    <property type="term" value="C:plasma membrane"/>
    <property type="evidence" value="ECO:0007669"/>
    <property type="project" value="UniProtKB-SubCell"/>
</dbReference>